<dbReference type="RefSeq" id="WP_006965781.1">
    <property type="nucleotide sequence ID" value="NZ_APJX01000004.1"/>
</dbReference>
<evidence type="ECO:0000313" key="1">
    <source>
        <dbReference type="EMBL" id="EMS79543.1"/>
    </source>
</evidence>
<name>S0FWV3_9BACT</name>
<dbReference type="Proteomes" id="UP000014216">
    <property type="component" value="Unassembled WGS sequence"/>
</dbReference>
<comment type="caution">
    <text evidence="1">The sequence shown here is derived from an EMBL/GenBank/DDBJ whole genome shotgun (WGS) entry which is preliminary data.</text>
</comment>
<gene>
    <name evidence="1" type="ORF">Dpo_4c00900</name>
</gene>
<dbReference type="EMBL" id="APJX01000004">
    <property type="protein sequence ID" value="EMS79543.1"/>
    <property type="molecule type" value="Genomic_DNA"/>
</dbReference>
<reference evidence="1 2" key="1">
    <citation type="journal article" date="2013" name="Genome Announc.">
        <title>Draft Genome Sequence of Desulfotignum phosphitoxidans DSM 13687 Strain FiPS-3.</title>
        <authorList>
            <person name="Poehlein A."/>
            <person name="Daniel R."/>
            <person name="Simeonova D.D."/>
        </authorList>
    </citation>
    <scope>NUCLEOTIDE SEQUENCE [LARGE SCALE GENOMIC DNA]</scope>
    <source>
        <strain evidence="1 2">DSM 13687</strain>
    </source>
</reference>
<dbReference type="OrthoDB" id="9554589at2"/>
<dbReference type="AlphaFoldDB" id="S0FWV3"/>
<dbReference type="SUPFAM" id="SSF53756">
    <property type="entry name" value="UDP-Glycosyltransferase/glycogen phosphorylase"/>
    <property type="match status" value="1"/>
</dbReference>
<proteinExistence type="predicted"/>
<organism evidence="1 2">
    <name type="scientific">Desulfotignum phosphitoxidans DSM 13687</name>
    <dbReference type="NCBI Taxonomy" id="1286635"/>
    <lineage>
        <taxon>Bacteria</taxon>
        <taxon>Pseudomonadati</taxon>
        <taxon>Thermodesulfobacteriota</taxon>
        <taxon>Desulfobacteria</taxon>
        <taxon>Desulfobacterales</taxon>
        <taxon>Desulfobacteraceae</taxon>
        <taxon>Desulfotignum</taxon>
    </lineage>
</organism>
<sequence>MTRILDLNHLTLDHVRVLESVIDEIKPDFHALIKSLYDRTDRSIFWMVNSLVSRSNYSSDLFQDLCGLELARQTAAAGAVDRIIVRSPGQKKVLDAYFRYHQIPIPVRCPGALTSTLGRVGKPIYDVLRNIQWSLAYLKQKNKHRRQAVPVNRSLILIDTFFSAYIFKSGEFKDRYYTGLLDHLTPEQEAHVFFVPNVISWRRIGRMVRIAEGAREKFIYFFDFLKLKDYLFALSAPFAIRRIPLGHYRFRGMPIGPVLKADFRKHIAQRSAFRGILFFCFFKRLKQAGISLHLVVDWFENQMVDRGFNKGKNIFFPDTPSIGYQGLIAAYKWHFQVQPTQAEARAGVIPQTMAVIGSGLKTIARQYHPGLDVMVAPGLRFSDIHKLPVKEPDQFSDTAPVILVALPIWVEDSLEILGLLFHVLDLIREKQAKVRIKPHPSLDFDAVQSAMPSWPRKFTLIEGDFADTVQTADLLISSGSTVCMEAIAYGIPVIVIGSRTSVTKNIIPETVPKQIWDLCYTGDEFSLALNRLCFDLTRADRQAFARLAQQVRTDFFHPVSEHNVRQMLKLDFLAPDQPRPFIQPAAPATDLEAN</sequence>
<evidence type="ECO:0000313" key="2">
    <source>
        <dbReference type="Proteomes" id="UP000014216"/>
    </source>
</evidence>
<accession>S0FWV3</accession>
<keyword evidence="2" id="KW-1185">Reference proteome</keyword>
<protein>
    <submittedName>
        <fullName evidence="1">Uncharacterized protein</fullName>
    </submittedName>
</protein>